<feature type="transmembrane region" description="Helical" evidence="6">
    <location>
        <begin position="268"/>
        <end position="294"/>
    </location>
</feature>
<keyword evidence="5 6" id="KW-0472">Membrane</keyword>
<accession>A0A7C3YEV0</accession>
<gene>
    <name evidence="8" type="ORF">ENX77_02060</name>
</gene>
<keyword evidence="3 6" id="KW-0812">Transmembrane</keyword>
<evidence type="ECO:0000256" key="1">
    <source>
        <dbReference type="ARBA" id="ARBA00004651"/>
    </source>
</evidence>
<evidence type="ECO:0000313" key="8">
    <source>
        <dbReference type="EMBL" id="HGE65902.1"/>
    </source>
</evidence>
<dbReference type="InterPro" id="IPR056569">
    <property type="entry name" value="ArlJ-like"/>
</dbReference>
<organism evidence="8">
    <name type="scientific">Geoglobus ahangari</name>
    <dbReference type="NCBI Taxonomy" id="113653"/>
    <lineage>
        <taxon>Archaea</taxon>
        <taxon>Methanobacteriati</taxon>
        <taxon>Methanobacteriota</taxon>
        <taxon>Archaeoglobi</taxon>
        <taxon>Archaeoglobales</taxon>
        <taxon>Archaeoglobaceae</taxon>
        <taxon>Geoglobus</taxon>
    </lineage>
</organism>
<evidence type="ECO:0000259" key="7">
    <source>
        <dbReference type="Pfam" id="PF00482"/>
    </source>
</evidence>
<reference evidence="8" key="1">
    <citation type="journal article" date="2020" name="mSystems">
        <title>Genome- and Community-Level Interaction Insights into Carbon Utilization and Element Cycling Functions of Hydrothermarchaeota in Hydrothermal Sediment.</title>
        <authorList>
            <person name="Zhou Z."/>
            <person name="Liu Y."/>
            <person name="Xu W."/>
            <person name="Pan J."/>
            <person name="Luo Z.H."/>
            <person name="Li M."/>
        </authorList>
    </citation>
    <scope>NUCLEOTIDE SEQUENCE [LARGE SCALE GENOMIC DNA]</scope>
    <source>
        <strain evidence="8">SpSt-97</strain>
    </source>
</reference>
<dbReference type="GO" id="GO:0005886">
    <property type="term" value="C:plasma membrane"/>
    <property type="evidence" value="ECO:0007669"/>
    <property type="project" value="UniProtKB-SubCell"/>
</dbReference>
<comment type="caution">
    <text evidence="8">The sequence shown here is derived from an EMBL/GenBank/DDBJ whole genome shotgun (WGS) entry which is preliminary data.</text>
</comment>
<dbReference type="EMBL" id="DTPI01000009">
    <property type="protein sequence ID" value="HGE65902.1"/>
    <property type="molecule type" value="Genomic_DNA"/>
</dbReference>
<evidence type="ECO:0000256" key="4">
    <source>
        <dbReference type="ARBA" id="ARBA00022989"/>
    </source>
</evidence>
<dbReference type="AlphaFoldDB" id="A0A7C3YEV0"/>
<dbReference type="PANTHER" id="PTHR35402">
    <property type="entry name" value="INTEGRAL MEMBRANE PROTEIN-RELATED"/>
    <property type="match status" value="1"/>
</dbReference>
<evidence type="ECO:0000256" key="2">
    <source>
        <dbReference type="ARBA" id="ARBA00022475"/>
    </source>
</evidence>
<dbReference type="PANTHER" id="PTHR35402:SF1">
    <property type="entry name" value="TYPE II SECRETION SYSTEM PROTEIN GSPF DOMAIN-CONTAINING PROTEIN"/>
    <property type="match status" value="1"/>
</dbReference>
<keyword evidence="4 6" id="KW-1133">Transmembrane helix</keyword>
<sequence>MAEIAFRIFGKYYAKRRHKYESLRRDLLAARIFVPVEKWLSSALFTSIVSSPISAIAYLSIKLILSVSGSLLETFRNLPDYFQEWQYRITHLQDYLGNLSPSVISQTISMLVSGLKVELTILDLLIVVTLMTAVPLSVYYLYRLYPKFKAWERGRKIDGKLPYAIAYISPMASVGVTPYEIFKRLSKLEDIYGEVSVEVKRLVRDVELMGYDFLNALRNLAATTPSKNLSTFLTGAVITSLTGGEMRDYFINKAGEYFRELRKKYEDFISSLAVITEIYLVALVAAPLFLIIVYTTMLMMGGASPIILFLIVYCMIPIGSLLFMLLIDTITPEGAR</sequence>
<comment type="subcellular location">
    <subcellularLocation>
        <location evidence="1">Cell membrane</location>
        <topology evidence="1">Multi-pass membrane protein</topology>
    </subcellularLocation>
</comment>
<name>A0A7C3YEV0_9EURY</name>
<feature type="transmembrane region" description="Helical" evidence="6">
    <location>
        <begin position="39"/>
        <end position="61"/>
    </location>
</feature>
<evidence type="ECO:0000256" key="6">
    <source>
        <dbReference type="SAM" id="Phobius"/>
    </source>
</evidence>
<evidence type="ECO:0000256" key="5">
    <source>
        <dbReference type="ARBA" id="ARBA00023136"/>
    </source>
</evidence>
<evidence type="ECO:0000256" key="3">
    <source>
        <dbReference type="ARBA" id="ARBA00022692"/>
    </source>
</evidence>
<proteinExistence type="predicted"/>
<feature type="transmembrane region" description="Helical" evidence="6">
    <location>
        <begin position="119"/>
        <end position="142"/>
    </location>
</feature>
<dbReference type="Pfam" id="PF00482">
    <property type="entry name" value="T2SSF"/>
    <property type="match status" value="1"/>
</dbReference>
<protein>
    <recommendedName>
        <fullName evidence="7">Type II secretion system protein GspF domain-containing protein</fullName>
    </recommendedName>
</protein>
<dbReference type="InterPro" id="IPR018076">
    <property type="entry name" value="T2SS_GspF_dom"/>
</dbReference>
<feature type="domain" description="Type II secretion system protein GspF" evidence="7">
    <location>
        <begin position="165"/>
        <end position="293"/>
    </location>
</feature>
<feature type="transmembrane region" description="Helical" evidence="6">
    <location>
        <begin position="306"/>
        <end position="327"/>
    </location>
</feature>
<keyword evidence="2" id="KW-1003">Cell membrane</keyword>